<protein>
    <submittedName>
        <fullName evidence="3">Putative pknF protein</fullName>
    </submittedName>
</protein>
<dbReference type="Proteomes" id="UP000188532">
    <property type="component" value="Unassembled WGS sequence"/>
</dbReference>
<sequence>MCEGNTRDKAPITTGVHAAGASCDRPDIPGFAMSASNDG</sequence>
<evidence type="ECO:0000256" key="1">
    <source>
        <dbReference type="SAM" id="MobiDB-lite"/>
    </source>
</evidence>
<dbReference type="EMBL" id="MVBM01000009">
    <property type="protein sequence ID" value="OOK66746.1"/>
    <property type="molecule type" value="Genomic_DNA"/>
</dbReference>
<name>A0A1V3XE94_MYCKA</name>
<dbReference type="Proteomes" id="UP000189229">
    <property type="component" value="Unassembled WGS sequence"/>
</dbReference>
<reference evidence="4 5" key="1">
    <citation type="submission" date="2017-02" db="EMBL/GenBank/DDBJ databases">
        <title>Complete genome sequences of Mycobacterium kansasii strains isolated from rhesus macaques.</title>
        <authorList>
            <person name="Panda A."/>
            <person name="Nagaraj S."/>
            <person name="Zhao X."/>
            <person name="Tettelin H."/>
            <person name="Detolla L.J."/>
        </authorList>
    </citation>
    <scope>NUCLEOTIDE SEQUENCE [LARGE SCALE GENOMIC DNA]</scope>
    <source>
        <strain evidence="3 4">11-3469</strain>
        <strain evidence="2 5">11-3813</strain>
    </source>
</reference>
<evidence type="ECO:0000313" key="4">
    <source>
        <dbReference type="Proteomes" id="UP000188532"/>
    </source>
</evidence>
<dbReference type="PROSITE" id="PS51257">
    <property type="entry name" value="PROKAR_LIPOPROTEIN"/>
    <property type="match status" value="1"/>
</dbReference>
<feature type="region of interest" description="Disordered" evidence="1">
    <location>
        <begin position="1"/>
        <end position="39"/>
    </location>
</feature>
<evidence type="ECO:0000313" key="5">
    <source>
        <dbReference type="Proteomes" id="UP000189229"/>
    </source>
</evidence>
<organism evidence="3 4">
    <name type="scientific">Mycobacterium kansasii</name>
    <dbReference type="NCBI Taxonomy" id="1768"/>
    <lineage>
        <taxon>Bacteria</taxon>
        <taxon>Bacillati</taxon>
        <taxon>Actinomycetota</taxon>
        <taxon>Actinomycetes</taxon>
        <taxon>Mycobacteriales</taxon>
        <taxon>Mycobacteriaceae</taxon>
        <taxon>Mycobacterium</taxon>
    </lineage>
</organism>
<evidence type="ECO:0000313" key="2">
    <source>
        <dbReference type="EMBL" id="OOK66746.1"/>
    </source>
</evidence>
<evidence type="ECO:0000313" key="3">
    <source>
        <dbReference type="EMBL" id="OOK77497.1"/>
    </source>
</evidence>
<gene>
    <name evidence="3" type="ORF">BZL29_3357</name>
    <name evidence="2" type="ORF">BZL30_8102</name>
</gene>
<dbReference type="EMBL" id="MVBN01000003">
    <property type="protein sequence ID" value="OOK77497.1"/>
    <property type="molecule type" value="Genomic_DNA"/>
</dbReference>
<accession>A0A1V3XE94</accession>
<comment type="caution">
    <text evidence="3">The sequence shown here is derived from an EMBL/GenBank/DDBJ whole genome shotgun (WGS) entry which is preliminary data.</text>
</comment>
<dbReference type="AlphaFoldDB" id="A0A1V3XE94"/>
<dbReference type="STRING" id="1768.B1T50_28200"/>
<feature type="compositionally biased region" description="Basic and acidic residues" evidence="1">
    <location>
        <begin position="1"/>
        <end position="10"/>
    </location>
</feature>
<proteinExistence type="predicted"/>